<sequence length="659" mass="77104">MVIMNMGPVQMYLISLCSSKMKKLLKKYISQIKFTLHIEVYDFMVFIVKSNDVNFGLFFVKSSQQKCPYTDTKLFAHGDFDKLTTFWGDVFHGASRTFKKLLDRFPCQVRNCSVRTEQNCFDIRRVLRWANTLRPKFTEFTVKIQENVTENHYSYVIKSLEQLHSVNIYLIAGRHYNTVDIDMKGKRFIVCCADWITLDHLIEFDGAVMCFVGVQITDKNMNTFLKAYIQNETSGNLEYMSLTVSRSMDIDVVLDGLVWSNVETEDVRMFGKYGTLAEMTNENCLRIVMKNREICYLRVDNSETEGGELLILNWKDEVFTPFRLRRLPDLALEHVIKRMDPLEAFNLSICSRKIRNFVKQFFKNQKIKLFIEIADCFLFRLVSTNGTRIYIQVCEYPEVLEGCMKMKIGNSSRIPFYFLESHVVRIFWRDIVQGASQLYPQILELFNIHFDKLHVMTKSISINYGSVIGWMNRTDLPFEHFHFDHGSVDDALYSRTIQSVKLQDCNLYQKPSENFHLPEFRFTNAHVNWQVLNSHWITLENLSEIGSVCLVLKDLKFTDQEVNIFLRTLITGKFQNLELLSLGLNRRDISPTSMMDGIIDLENVEENWDARIFDRYGHDLTVEGTIDVQMATGENCLFMFYLIEEEDELQSGVTVVIWK</sequence>
<dbReference type="eggNOG" id="ENOG502TJX6">
    <property type="taxonomic scope" value="Eukaryota"/>
</dbReference>
<dbReference type="Proteomes" id="UP000008068">
    <property type="component" value="Unassembled WGS sequence"/>
</dbReference>
<dbReference type="InterPro" id="IPR012885">
    <property type="entry name" value="F-box_Sdz-33"/>
</dbReference>
<dbReference type="PROSITE" id="PS50181">
    <property type="entry name" value="FBOX"/>
    <property type="match status" value="1"/>
</dbReference>
<evidence type="ECO:0000313" key="3">
    <source>
        <dbReference type="Proteomes" id="UP000008068"/>
    </source>
</evidence>
<dbReference type="FunCoup" id="G0NTQ1">
    <property type="interactions" value="224"/>
</dbReference>
<feature type="domain" description="F-box" evidence="1">
    <location>
        <begin position="321"/>
        <end position="365"/>
    </location>
</feature>
<keyword evidence="3" id="KW-1185">Reference proteome</keyword>
<name>G0NTQ1_CAEBE</name>
<dbReference type="Pfam" id="PF07735">
    <property type="entry name" value="FBA_2"/>
    <property type="match status" value="2"/>
</dbReference>
<gene>
    <name evidence="2" type="ORF">CAEBREN_02365</name>
</gene>
<accession>G0NTQ1</accession>
<dbReference type="HOGENOM" id="CLU_027750_0_0_1"/>
<reference evidence="3" key="1">
    <citation type="submission" date="2011-07" db="EMBL/GenBank/DDBJ databases">
        <authorList>
            <consortium name="Caenorhabditis brenneri Sequencing and Analysis Consortium"/>
            <person name="Wilson R.K."/>
        </authorList>
    </citation>
    <scope>NUCLEOTIDE SEQUENCE [LARGE SCALE GENOMIC DNA]</scope>
    <source>
        <strain evidence="3">PB2801</strain>
    </source>
</reference>
<dbReference type="AlphaFoldDB" id="G0NTQ1"/>
<organism evidence="3">
    <name type="scientific">Caenorhabditis brenneri</name>
    <name type="common">Nematode worm</name>
    <dbReference type="NCBI Taxonomy" id="135651"/>
    <lineage>
        <taxon>Eukaryota</taxon>
        <taxon>Metazoa</taxon>
        <taxon>Ecdysozoa</taxon>
        <taxon>Nematoda</taxon>
        <taxon>Chromadorea</taxon>
        <taxon>Rhabditida</taxon>
        <taxon>Rhabditina</taxon>
        <taxon>Rhabditomorpha</taxon>
        <taxon>Rhabditoidea</taxon>
        <taxon>Rhabditidae</taxon>
        <taxon>Peloderinae</taxon>
        <taxon>Caenorhabditis</taxon>
    </lineage>
</organism>
<evidence type="ECO:0000313" key="2">
    <source>
        <dbReference type="EMBL" id="EGT37318.1"/>
    </source>
</evidence>
<dbReference type="InParanoid" id="G0NTQ1"/>
<dbReference type="InterPro" id="IPR001810">
    <property type="entry name" value="F-box_dom"/>
</dbReference>
<dbReference type="EMBL" id="GL379945">
    <property type="protein sequence ID" value="EGT37318.1"/>
    <property type="molecule type" value="Genomic_DNA"/>
</dbReference>
<dbReference type="PANTHER" id="PTHR21503">
    <property type="entry name" value="F-BOX-CONTAINING HYPOTHETICAL PROTEIN C.ELEGANS"/>
    <property type="match status" value="1"/>
</dbReference>
<protein>
    <recommendedName>
        <fullName evidence="1">F-box domain-containing protein</fullName>
    </recommendedName>
</protein>
<dbReference type="Pfam" id="PF00646">
    <property type="entry name" value="F-box"/>
    <property type="match status" value="1"/>
</dbReference>
<proteinExistence type="predicted"/>
<evidence type="ECO:0000259" key="1">
    <source>
        <dbReference type="PROSITE" id="PS50181"/>
    </source>
</evidence>